<dbReference type="CDD" id="cd07572">
    <property type="entry name" value="nit"/>
    <property type="match status" value="1"/>
</dbReference>
<evidence type="ECO:0000256" key="5">
    <source>
        <dbReference type="ARBA" id="ARBA00041576"/>
    </source>
</evidence>
<proteinExistence type="inferred from homology"/>
<dbReference type="OrthoDB" id="10250282at2759"/>
<dbReference type="EC" id="3.5.1.3" evidence="4"/>
<protein>
    <recommendedName>
        <fullName evidence="4">omega-amidase</fullName>
        <ecNumber evidence="4">3.5.1.3</ecNumber>
    </recommendedName>
    <alternativeName>
        <fullName evidence="5">Nitrilase homolog 2</fullName>
    </alternativeName>
</protein>
<dbReference type="FunCoup" id="A0A7M7K7T3">
    <property type="interactions" value="943"/>
</dbReference>
<dbReference type="GeneID" id="111250528"/>
<feature type="domain" description="CN hydrolase" evidence="7">
    <location>
        <begin position="2"/>
        <end position="248"/>
    </location>
</feature>
<dbReference type="EnsemblMetazoa" id="XM_022805947">
    <property type="protein sequence ID" value="XP_022661682"/>
    <property type="gene ID" value="LOC111250528"/>
</dbReference>
<evidence type="ECO:0000313" key="9">
    <source>
        <dbReference type="Proteomes" id="UP000594260"/>
    </source>
</evidence>
<comment type="similarity">
    <text evidence="1">Belongs to the carbon-nitrogen hydrolase superfamily. NIT1/NIT2 family.</text>
</comment>
<dbReference type="InParanoid" id="A0A7M7K7T3"/>
<dbReference type="SUPFAM" id="SSF56317">
    <property type="entry name" value="Carbon-nitrogen hydrolase"/>
    <property type="match status" value="1"/>
</dbReference>
<dbReference type="GO" id="GO:0006107">
    <property type="term" value="P:oxaloacetate metabolic process"/>
    <property type="evidence" value="ECO:0007669"/>
    <property type="project" value="TreeGrafter"/>
</dbReference>
<dbReference type="GO" id="GO:0050152">
    <property type="term" value="F:omega-amidase activity"/>
    <property type="evidence" value="ECO:0007669"/>
    <property type="project" value="UniProtKB-EC"/>
</dbReference>
<keyword evidence="9" id="KW-1185">Reference proteome</keyword>
<dbReference type="PANTHER" id="PTHR23088:SF30">
    <property type="entry name" value="OMEGA-AMIDASE NIT2"/>
    <property type="match status" value="1"/>
</dbReference>
<dbReference type="EnsemblMetazoa" id="XM_022805946">
    <property type="protein sequence ID" value="XP_022661681"/>
    <property type="gene ID" value="LOC111250528"/>
</dbReference>
<dbReference type="OMA" id="MQSKPYA"/>
<dbReference type="FunFam" id="3.60.110.10:FF:000002">
    <property type="entry name" value="Nitrilase family member 2"/>
    <property type="match status" value="1"/>
</dbReference>
<reference evidence="8" key="1">
    <citation type="submission" date="2021-01" db="UniProtKB">
        <authorList>
            <consortium name="EnsemblMetazoa"/>
        </authorList>
    </citation>
    <scope>IDENTIFICATION</scope>
</reference>
<evidence type="ECO:0000256" key="1">
    <source>
        <dbReference type="ARBA" id="ARBA00010613"/>
    </source>
</evidence>
<evidence type="ECO:0000256" key="3">
    <source>
        <dbReference type="ARBA" id="ARBA00036637"/>
    </source>
</evidence>
<organism evidence="8 9">
    <name type="scientific">Varroa destructor</name>
    <name type="common">Honeybee mite</name>
    <dbReference type="NCBI Taxonomy" id="109461"/>
    <lineage>
        <taxon>Eukaryota</taxon>
        <taxon>Metazoa</taxon>
        <taxon>Ecdysozoa</taxon>
        <taxon>Arthropoda</taxon>
        <taxon>Chelicerata</taxon>
        <taxon>Arachnida</taxon>
        <taxon>Acari</taxon>
        <taxon>Parasitiformes</taxon>
        <taxon>Mesostigmata</taxon>
        <taxon>Gamasina</taxon>
        <taxon>Dermanyssoidea</taxon>
        <taxon>Varroidae</taxon>
        <taxon>Varroa</taxon>
    </lineage>
</organism>
<evidence type="ECO:0000256" key="4">
    <source>
        <dbReference type="ARBA" id="ARBA00039118"/>
    </source>
</evidence>
<dbReference type="KEGG" id="vde:111250528"/>
<keyword evidence="2" id="KW-0378">Hydrolase</keyword>
<dbReference type="GO" id="GO:0006541">
    <property type="term" value="P:glutamine metabolic process"/>
    <property type="evidence" value="ECO:0007669"/>
    <property type="project" value="TreeGrafter"/>
</dbReference>
<dbReference type="RefSeq" id="XP_022661681.1">
    <property type="nucleotide sequence ID" value="XM_022805946.1"/>
</dbReference>
<dbReference type="RefSeq" id="XP_022661682.1">
    <property type="nucleotide sequence ID" value="XM_022805947.1"/>
</dbReference>
<dbReference type="GO" id="GO:0006528">
    <property type="term" value="P:asparagine metabolic process"/>
    <property type="evidence" value="ECO:0007669"/>
    <property type="project" value="TreeGrafter"/>
</dbReference>
<dbReference type="PANTHER" id="PTHR23088">
    <property type="entry name" value="NITRILASE-RELATED"/>
    <property type="match status" value="1"/>
</dbReference>
<dbReference type="InterPro" id="IPR045254">
    <property type="entry name" value="Nit1/2_C-N_Hydrolase"/>
</dbReference>
<dbReference type="Pfam" id="PF00795">
    <property type="entry name" value="CN_hydrolase"/>
    <property type="match status" value="1"/>
</dbReference>
<comment type="catalytic activity">
    <reaction evidence="6">
        <text>2-oxosuccinamate + H2O = oxaloacetate + NH4(+)</text>
        <dbReference type="Rhea" id="RHEA:59412"/>
        <dbReference type="ChEBI" id="CHEBI:15377"/>
        <dbReference type="ChEBI" id="CHEBI:16452"/>
        <dbReference type="ChEBI" id="CHEBI:28938"/>
        <dbReference type="ChEBI" id="CHEBI:57735"/>
        <dbReference type="EC" id="3.5.1.3"/>
    </reaction>
    <physiologicalReaction direction="left-to-right" evidence="6">
        <dbReference type="Rhea" id="RHEA:59413"/>
    </physiologicalReaction>
</comment>
<accession>A0A7M7K7T3</accession>
<evidence type="ECO:0000256" key="6">
    <source>
        <dbReference type="ARBA" id="ARBA00048745"/>
    </source>
</evidence>
<dbReference type="GO" id="GO:0005739">
    <property type="term" value="C:mitochondrion"/>
    <property type="evidence" value="ECO:0007669"/>
    <property type="project" value="TreeGrafter"/>
</dbReference>
<sequence>MFRLACLQLSLRGDKTASLAHARAMIDTAVKGGAQLVCLSECFAFPYGPQYFRPNAETIPEGETCKMLKNAAAENKVFVVGGSLSEKDSSDRLYNTCVVFDPKGTLVAKHRKVHLFDIDIPGKITFKESESFTAGDTLTTFDTPFCKVGLGICYDIRFAPMAQLYRARGCQLLLYPGAFNMITGPLNWELLCRARAVDNQLYVAGISPARDPSASYVAFGHTMVVGPRGTVIAQTQEKEDIVYANIELDEVTTTRENIPIGQQVRTDLYKIVDKKPAL</sequence>
<dbReference type="InterPro" id="IPR003010">
    <property type="entry name" value="C-N_Hydrolase"/>
</dbReference>
<dbReference type="Gene3D" id="3.60.110.10">
    <property type="entry name" value="Carbon-nitrogen hydrolase"/>
    <property type="match status" value="1"/>
</dbReference>
<evidence type="ECO:0000313" key="8">
    <source>
        <dbReference type="EnsemblMetazoa" id="XP_022661681"/>
    </source>
</evidence>
<dbReference type="AlphaFoldDB" id="A0A7M7K7T3"/>
<dbReference type="PROSITE" id="PS50263">
    <property type="entry name" value="CN_HYDROLASE"/>
    <property type="match status" value="1"/>
</dbReference>
<evidence type="ECO:0000256" key="2">
    <source>
        <dbReference type="ARBA" id="ARBA00022801"/>
    </source>
</evidence>
<evidence type="ECO:0000259" key="7">
    <source>
        <dbReference type="PROSITE" id="PS50263"/>
    </source>
</evidence>
<name>A0A7M7K7T3_VARDE</name>
<dbReference type="InterPro" id="IPR036526">
    <property type="entry name" value="C-N_Hydrolase_sf"/>
</dbReference>
<comment type="catalytic activity">
    <reaction evidence="3">
        <text>2-oxoglutaramate + H2O = 2-oxoglutarate + NH4(+)</text>
        <dbReference type="Rhea" id="RHEA:32963"/>
        <dbReference type="ChEBI" id="CHEBI:15377"/>
        <dbReference type="ChEBI" id="CHEBI:16769"/>
        <dbReference type="ChEBI" id="CHEBI:16810"/>
        <dbReference type="ChEBI" id="CHEBI:28938"/>
        <dbReference type="EC" id="3.5.1.3"/>
    </reaction>
    <physiologicalReaction direction="left-to-right" evidence="3">
        <dbReference type="Rhea" id="RHEA:32964"/>
    </physiologicalReaction>
</comment>
<dbReference type="Proteomes" id="UP000594260">
    <property type="component" value="Unplaced"/>
</dbReference>